<feature type="transmembrane region" description="Helical" evidence="1">
    <location>
        <begin position="6"/>
        <end position="26"/>
    </location>
</feature>
<keyword evidence="1" id="KW-0812">Transmembrane</keyword>
<evidence type="ECO:0000313" key="2">
    <source>
        <dbReference type="EMBL" id="QHT14423.1"/>
    </source>
</evidence>
<dbReference type="AlphaFoldDB" id="A0A6C0DDB3"/>
<reference evidence="2" key="1">
    <citation type="journal article" date="2020" name="Nature">
        <title>Giant virus diversity and host interactions through global metagenomics.</title>
        <authorList>
            <person name="Schulz F."/>
            <person name="Roux S."/>
            <person name="Paez-Espino D."/>
            <person name="Jungbluth S."/>
            <person name="Walsh D.A."/>
            <person name="Denef V.J."/>
            <person name="McMahon K.D."/>
            <person name="Konstantinidis K.T."/>
            <person name="Eloe-Fadrosh E.A."/>
            <person name="Kyrpides N.C."/>
            <person name="Woyke T."/>
        </authorList>
    </citation>
    <scope>NUCLEOTIDE SEQUENCE</scope>
    <source>
        <strain evidence="2">GVMAG-M-3300023174-137</strain>
    </source>
</reference>
<feature type="transmembrane region" description="Helical" evidence="1">
    <location>
        <begin position="38"/>
        <end position="57"/>
    </location>
</feature>
<accession>A0A6C0DDB3</accession>
<sequence>MEDRIWKILFLSVCVVIWWVCLWGLFEEPIQLITKGRMRLRMTIYASILVLMFFTLAEHPEIFESF</sequence>
<organism evidence="2">
    <name type="scientific">viral metagenome</name>
    <dbReference type="NCBI Taxonomy" id="1070528"/>
    <lineage>
        <taxon>unclassified sequences</taxon>
        <taxon>metagenomes</taxon>
        <taxon>organismal metagenomes</taxon>
    </lineage>
</organism>
<dbReference type="EMBL" id="MN739582">
    <property type="protein sequence ID" value="QHT14423.1"/>
    <property type="molecule type" value="Genomic_DNA"/>
</dbReference>
<protein>
    <submittedName>
        <fullName evidence="2">Uncharacterized protein</fullName>
    </submittedName>
</protein>
<proteinExistence type="predicted"/>
<keyword evidence="1" id="KW-1133">Transmembrane helix</keyword>
<keyword evidence="1" id="KW-0472">Membrane</keyword>
<evidence type="ECO:0000256" key="1">
    <source>
        <dbReference type="SAM" id="Phobius"/>
    </source>
</evidence>
<name>A0A6C0DDB3_9ZZZZ</name>